<dbReference type="InterPro" id="IPR051161">
    <property type="entry name" value="Mannose-6P_isomerase_type2"/>
</dbReference>
<dbReference type="GO" id="GO:0005525">
    <property type="term" value="F:GTP binding"/>
    <property type="evidence" value="ECO:0007669"/>
    <property type="project" value="UniProtKB-KW"/>
</dbReference>
<proteinExistence type="inferred from homology"/>
<keyword evidence="6" id="KW-0342">GTP-binding</keyword>
<dbReference type="Proteomes" id="UP000777784">
    <property type="component" value="Unassembled WGS sequence"/>
</dbReference>
<reference evidence="10" key="1">
    <citation type="submission" date="2021-05" db="EMBL/GenBank/DDBJ databases">
        <title>Energy efficiency and biological interactions define the core microbiome of deep oligotrophic groundwater.</title>
        <authorList>
            <person name="Mehrshad M."/>
            <person name="Lopez-Fernandez M."/>
            <person name="Bell E."/>
            <person name="Bernier-Latmani R."/>
            <person name="Bertilsson S."/>
            <person name="Dopson M."/>
        </authorList>
    </citation>
    <scope>NUCLEOTIDE SEQUENCE</scope>
    <source>
        <strain evidence="10">Modern_marine.mb.64</strain>
    </source>
</reference>
<dbReference type="PANTHER" id="PTHR46390">
    <property type="entry name" value="MANNOSE-1-PHOSPHATE GUANYLYLTRANSFERASE"/>
    <property type="match status" value="1"/>
</dbReference>
<evidence type="ECO:0000256" key="6">
    <source>
        <dbReference type="ARBA" id="ARBA00023134"/>
    </source>
</evidence>
<dbReference type="InterPro" id="IPR054566">
    <property type="entry name" value="ManC/GMP-like_b-helix"/>
</dbReference>
<dbReference type="EMBL" id="JAHJDP010000032">
    <property type="protein sequence ID" value="MBU2690641.1"/>
    <property type="molecule type" value="Genomic_DNA"/>
</dbReference>
<evidence type="ECO:0000256" key="4">
    <source>
        <dbReference type="ARBA" id="ARBA00022695"/>
    </source>
</evidence>
<evidence type="ECO:0000313" key="10">
    <source>
        <dbReference type="EMBL" id="MBU2690641.1"/>
    </source>
</evidence>
<dbReference type="EC" id="2.7.7.13" evidence="2"/>
<evidence type="ECO:0000256" key="2">
    <source>
        <dbReference type="ARBA" id="ARBA00012387"/>
    </source>
</evidence>
<evidence type="ECO:0000256" key="7">
    <source>
        <dbReference type="ARBA" id="ARBA00047343"/>
    </source>
</evidence>
<protein>
    <recommendedName>
        <fullName evidence="2">mannose-1-phosphate guanylyltransferase</fullName>
        <ecNumber evidence="2">2.7.7.13</ecNumber>
    </recommendedName>
</protein>
<comment type="similarity">
    <text evidence="1">Belongs to the mannose-6-phosphate isomerase type 2 family.</text>
</comment>
<dbReference type="InterPro" id="IPR029044">
    <property type="entry name" value="Nucleotide-diphossugar_trans"/>
</dbReference>
<dbReference type="PANTHER" id="PTHR46390:SF1">
    <property type="entry name" value="MANNOSE-1-PHOSPHATE GUANYLYLTRANSFERASE"/>
    <property type="match status" value="1"/>
</dbReference>
<dbReference type="InterPro" id="IPR049577">
    <property type="entry name" value="GMPP_N"/>
</dbReference>
<dbReference type="SUPFAM" id="SSF159283">
    <property type="entry name" value="Guanosine diphospho-D-mannose pyrophosphorylase/mannose-6-phosphate isomerase linker domain"/>
    <property type="match status" value="1"/>
</dbReference>
<dbReference type="AlphaFoldDB" id="A0A948W6H1"/>
<dbReference type="CDD" id="cd02509">
    <property type="entry name" value="GDP-M1P_Guanylyltransferase"/>
    <property type="match status" value="1"/>
</dbReference>
<gene>
    <name evidence="10" type="ORF">KJ970_06895</name>
</gene>
<evidence type="ECO:0000259" key="9">
    <source>
        <dbReference type="Pfam" id="PF22640"/>
    </source>
</evidence>
<feature type="domain" description="MannoseP isomerase/GMP-like beta-helix" evidence="9">
    <location>
        <begin position="296"/>
        <end position="350"/>
    </location>
</feature>
<feature type="domain" description="Nucleotidyl transferase" evidence="8">
    <location>
        <begin position="9"/>
        <end position="287"/>
    </location>
</feature>
<dbReference type="InterPro" id="IPR005835">
    <property type="entry name" value="NTP_transferase_dom"/>
</dbReference>
<dbReference type="GO" id="GO:0009298">
    <property type="term" value="P:GDP-mannose biosynthetic process"/>
    <property type="evidence" value="ECO:0007669"/>
    <property type="project" value="TreeGrafter"/>
</dbReference>
<accession>A0A948W6H1</accession>
<keyword evidence="4" id="KW-0548">Nucleotidyltransferase</keyword>
<evidence type="ECO:0000313" key="11">
    <source>
        <dbReference type="Proteomes" id="UP000777784"/>
    </source>
</evidence>
<name>A0A948W6H1_UNCEI</name>
<evidence type="ECO:0000256" key="3">
    <source>
        <dbReference type="ARBA" id="ARBA00022679"/>
    </source>
</evidence>
<dbReference type="Gene3D" id="3.90.550.10">
    <property type="entry name" value="Spore Coat Polysaccharide Biosynthesis Protein SpsA, Chain A"/>
    <property type="match status" value="1"/>
</dbReference>
<dbReference type="SUPFAM" id="SSF53448">
    <property type="entry name" value="Nucleotide-diphospho-sugar transferases"/>
    <property type="match status" value="1"/>
</dbReference>
<organism evidence="10 11">
    <name type="scientific">Eiseniibacteriota bacterium</name>
    <dbReference type="NCBI Taxonomy" id="2212470"/>
    <lineage>
        <taxon>Bacteria</taxon>
        <taxon>Candidatus Eiseniibacteriota</taxon>
    </lineage>
</organism>
<dbReference type="GO" id="GO:0004475">
    <property type="term" value="F:mannose-1-phosphate guanylyltransferase (GTP) activity"/>
    <property type="evidence" value="ECO:0007669"/>
    <property type="project" value="UniProtKB-EC"/>
</dbReference>
<comment type="caution">
    <text evidence="10">The sequence shown here is derived from an EMBL/GenBank/DDBJ whole genome shotgun (WGS) entry which is preliminary data.</text>
</comment>
<dbReference type="Pfam" id="PF22640">
    <property type="entry name" value="ManC_GMP_beta-helix"/>
    <property type="match status" value="1"/>
</dbReference>
<sequence length="361" mass="40295">MPESDLAVFILAGGSGERFWPLSRKVRPKQFFALGGEDSLIRQAYRRALALNPKGSPWVLSSESLASALLKELPRLRHERVIQETVAKNTGPAIALGCHLLAMEHPGACVVILPSDHWIPELDLFLTTVKTAIRVARSTGGLVTLGIKPHRAETGYGYIERGTPKGDIPTAYSANGFYEKPELADAKKYLKSGMYFWNSGIFIWTVTAFLTELKRVQPDIYDALPAQEELETESNRRAAINKYFVAAPSISVDQGIMEKAKSVWVVEAPFAWSDLGTWEAWGETRPADTTQNRTDGDVIVQDASGNIVYSDEEGRVALLGVDNLVVVRTKDVTLVCPRERVQEIRELVRRMREENHEDRFL</sequence>
<dbReference type="FunFam" id="3.90.550.10:FF:000046">
    <property type="entry name" value="Mannose-1-phosphate guanylyltransferase (GDP)"/>
    <property type="match status" value="1"/>
</dbReference>
<evidence type="ECO:0000259" key="8">
    <source>
        <dbReference type="Pfam" id="PF00483"/>
    </source>
</evidence>
<evidence type="ECO:0000256" key="1">
    <source>
        <dbReference type="ARBA" id="ARBA00006115"/>
    </source>
</evidence>
<dbReference type="Pfam" id="PF00483">
    <property type="entry name" value="NTP_transferase"/>
    <property type="match status" value="1"/>
</dbReference>
<comment type="catalytic activity">
    <reaction evidence="7">
        <text>alpha-D-mannose 1-phosphate + GTP + H(+) = GDP-alpha-D-mannose + diphosphate</text>
        <dbReference type="Rhea" id="RHEA:15229"/>
        <dbReference type="ChEBI" id="CHEBI:15378"/>
        <dbReference type="ChEBI" id="CHEBI:33019"/>
        <dbReference type="ChEBI" id="CHEBI:37565"/>
        <dbReference type="ChEBI" id="CHEBI:57527"/>
        <dbReference type="ChEBI" id="CHEBI:58409"/>
        <dbReference type="EC" id="2.7.7.13"/>
    </reaction>
</comment>
<evidence type="ECO:0000256" key="5">
    <source>
        <dbReference type="ARBA" id="ARBA00022741"/>
    </source>
</evidence>
<keyword evidence="5" id="KW-0547">Nucleotide-binding</keyword>
<keyword evidence="3" id="KW-0808">Transferase</keyword>